<reference evidence="1 2" key="1">
    <citation type="submission" date="2014-12" db="EMBL/GenBank/DDBJ databases">
        <title>Draft genome sequences of 10 type strains of Lactococcus.</title>
        <authorList>
            <person name="Sun Z."/>
            <person name="Zhong Z."/>
            <person name="Liu W."/>
            <person name="Zhang W."/>
            <person name="Zhang H."/>
        </authorList>
    </citation>
    <scope>NUCLEOTIDE SEQUENCE [LARGE SCALE GENOMIC DNA]</scope>
    <source>
        <strain evidence="1 2">JCM 16395</strain>
    </source>
</reference>
<organism evidence="1 2">
    <name type="scientific">Lactococcus fujiensis JCM 16395</name>
    <dbReference type="NCBI Taxonomy" id="1291764"/>
    <lineage>
        <taxon>Bacteria</taxon>
        <taxon>Bacillati</taxon>
        <taxon>Bacillota</taxon>
        <taxon>Bacilli</taxon>
        <taxon>Lactobacillales</taxon>
        <taxon>Streptococcaceae</taxon>
        <taxon>Lactococcus</taxon>
    </lineage>
</organism>
<dbReference type="InterPro" id="IPR014924">
    <property type="entry name" value="DUF1803"/>
</dbReference>
<evidence type="ECO:0000313" key="2">
    <source>
        <dbReference type="Proteomes" id="UP000218181"/>
    </source>
</evidence>
<dbReference type="STRING" id="1291764.GCA_001311235_02547"/>
<protein>
    <recommendedName>
        <fullName evidence="3">DUF1803 domain-containing protein</fullName>
    </recommendedName>
</protein>
<evidence type="ECO:0000313" key="1">
    <source>
        <dbReference type="EMBL" id="PCS00350.1"/>
    </source>
</evidence>
<name>A0A2A5RM53_9LACT</name>
<accession>A0A2A5RM53</accession>
<gene>
    <name evidence="1" type="ORF">RT41_GL001237</name>
</gene>
<dbReference type="AlphaFoldDB" id="A0A2A5RM53"/>
<dbReference type="EMBL" id="JXJU01000004">
    <property type="protein sequence ID" value="PCS00350.1"/>
    <property type="molecule type" value="Genomic_DNA"/>
</dbReference>
<evidence type="ECO:0008006" key="3">
    <source>
        <dbReference type="Google" id="ProtNLM"/>
    </source>
</evidence>
<keyword evidence="2" id="KW-1185">Reference proteome</keyword>
<sequence>MANEDVNLRQIHRAFDAVEENLDRQLDKYIKAGLIIRQDRRYRLGGQIFGDDDIDWSALTSQPAQRNYFVQPFFVRADSHLAQRLDETYVYQELRNETNSVVLHLTSRFDCETDTLANYFFKISENLNLSPLEREVYQIMGDADPEYVLKYMTTFLLKFKNKKVVKKHPDIFVRVLEKYGYINASSENEFTTHIVFSEQEIPRVDFDDAEMFIKAQLTQQTNINNFISLDEATNLD</sequence>
<dbReference type="Pfam" id="PF08820">
    <property type="entry name" value="DUF1803"/>
    <property type="match status" value="1"/>
</dbReference>
<comment type="caution">
    <text evidence="1">The sequence shown here is derived from an EMBL/GenBank/DDBJ whole genome shotgun (WGS) entry which is preliminary data.</text>
</comment>
<dbReference type="Proteomes" id="UP000218181">
    <property type="component" value="Unassembled WGS sequence"/>
</dbReference>
<proteinExistence type="predicted"/>